<dbReference type="Gene3D" id="2.20.25.240">
    <property type="match status" value="1"/>
</dbReference>
<dbReference type="Proteomes" id="UP000648187">
    <property type="component" value="Unassembled WGS sequence"/>
</dbReference>
<evidence type="ECO:0000313" key="7">
    <source>
        <dbReference type="Proteomes" id="UP000648187"/>
    </source>
</evidence>
<dbReference type="InterPro" id="IPR007588">
    <property type="entry name" value="Znf_FLYWCH"/>
</dbReference>
<dbReference type="InterPro" id="IPR018289">
    <property type="entry name" value="MULE_transposase_dom"/>
</dbReference>
<keyword evidence="1" id="KW-0479">Metal-binding</keyword>
<comment type="caution">
    <text evidence="6">The sequence shown here is derived from an EMBL/GenBank/DDBJ whole genome shotgun (WGS) entry which is preliminary data.</text>
</comment>
<dbReference type="AlphaFoldDB" id="A0A835L6X2"/>
<evidence type="ECO:0008006" key="8">
    <source>
        <dbReference type="Google" id="ProtNLM"/>
    </source>
</evidence>
<gene>
    <name evidence="6" type="ORF">HW555_005980</name>
</gene>
<keyword evidence="3" id="KW-0862">Zinc</keyword>
<dbReference type="EMBL" id="JACKWZ010000084">
    <property type="protein sequence ID" value="KAF9416751.1"/>
    <property type="molecule type" value="Genomic_DNA"/>
</dbReference>
<keyword evidence="2" id="KW-0863">Zinc-finger</keyword>
<name>A0A835L6X2_SPOEX</name>
<evidence type="ECO:0000256" key="2">
    <source>
        <dbReference type="ARBA" id="ARBA00022771"/>
    </source>
</evidence>
<accession>A0A835L6X2</accession>
<feature type="domain" description="MULE transposase" evidence="5">
    <location>
        <begin position="127"/>
        <end position="197"/>
    </location>
</feature>
<evidence type="ECO:0000256" key="1">
    <source>
        <dbReference type="ARBA" id="ARBA00022723"/>
    </source>
</evidence>
<evidence type="ECO:0000259" key="5">
    <source>
        <dbReference type="Pfam" id="PF10551"/>
    </source>
</evidence>
<evidence type="ECO:0000313" key="6">
    <source>
        <dbReference type="EMBL" id="KAF9416751.1"/>
    </source>
</evidence>
<sequence length="575" mass="65413">MTASATEQKGYRASGSQTQLVFEQSERGGLLLLRGGYQHNKKRENKNGTTVWCCVKWQTRKCRGRVVTKNNLVVSDDPHTCQPNFAANIIKKQLNQCRKLAATKSDPIPTWYPFYQLYTIHGDLGSSEETSNVVPLVYALLLNKKQATYEILFQIIKSQVPDWNPKKFQSDYEAAAMNAMQKIMPNCKIVGCYFHFKSALRKKAKELKLNKNPVHKAHVAICGALSLLPQHLISDGYLYIMEDCSNNGQILAFNDYFVNAWIESSFFGKWSFYGERFRTTNHLEGWHSKLNKGISNAKPSFIKFLDLLLKNIKEFDLKIKQFEQGIPISYRNKNVIDFDKRLAHIITQHQNCEITLDHVLKAWTPFHYFLTYCRIQGSFEGHLTQALAIVIKTRPLTMTCQRRHMRSRKRELMQARQETHTIGSTGYLLKGPDLAQQSIKDLMDKVDVQRIIYIMSTVEDIIVKADAEKSDGSICESTSDYKNFPSPRAVLCNPALNYGVTNTDQDNSKANHGVLNSAGKFIALSDNMAEQTLMETDINYAGKGGIYVKDNVPKKANVEYALTDNSFKCSVLSFN</sequence>
<feature type="domain" description="FLYWCH-type" evidence="4">
    <location>
        <begin position="22"/>
        <end position="80"/>
    </location>
</feature>
<dbReference type="GO" id="GO:0008270">
    <property type="term" value="F:zinc ion binding"/>
    <property type="evidence" value="ECO:0007669"/>
    <property type="project" value="UniProtKB-KW"/>
</dbReference>
<evidence type="ECO:0000259" key="4">
    <source>
        <dbReference type="Pfam" id="PF04500"/>
    </source>
</evidence>
<reference evidence="6" key="1">
    <citation type="submission" date="2020-08" db="EMBL/GenBank/DDBJ databases">
        <title>Spodoptera exigua strain:BAW_Kor-Di-RS1 Genome sequencing and assembly.</title>
        <authorList>
            <person name="Kim J."/>
            <person name="Nam H.Y."/>
            <person name="Kwon M."/>
            <person name="Choi J.H."/>
            <person name="Cho S.R."/>
            <person name="Kim G.-H."/>
        </authorList>
    </citation>
    <scope>NUCLEOTIDE SEQUENCE</scope>
    <source>
        <strain evidence="6">BAW_Kor-Di-RS1</strain>
        <tissue evidence="6">Whole-body</tissue>
    </source>
</reference>
<protein>
    <recommendedName>
        <fullName evidence="8">MULE transposase domain-containing protein</fullName>
    </recommendedName>
</protein>
<dbReference type="Pfam" id="PF04500">
    <property type="entry name" value="FLYWCH"/>
    <property type="match status" value="1"/>
</dbReference>
<organism evidence="6 7">
    <name type="scientific">Spodoptera exigua</name>
    <name type="common">Beet armyworm</name>
    <name type="synonym">Noctua fulgens</name>
    <dbReference type="NCBI Taxonomy" id="7107"/>
    <lineage>
        <taxon>Eukaryota</taxon>
        <taxon>Metazoa</taxon>
        <taxon>Ecdysozoa</taxon>
        <taxon>Arthropoda</taxon>
        <taxon>Hexapoda</taxon>
        <taxon>Insecta</taxon>
        <taxon>Pterygota</taxon>
        <taxon>Neoptera</taxon>
        <taxon>Endopterygota</taxon>
        <taxon>Lepidoptera</taxon>
        <taxon>Glossata</taxon>
        <taxon>Ditrysia</taxon>
        <taxon>Noctuoidea</taxon>
        <taxon>Noctuidae</taxon>
        <taxon>Amphipyrinae</taxon>
        <taxon>Spodoptera</taxon>
    </lineage>
</organism>
<evidence type="ECO:0000256" key="3">
    <source>
        <dbReference type="ARBA" id="ARBA00022833"/>
    </source>
</evidence>
<proteinExistence type="predicted"/>
<dbReference type="PANTHER" id="PTHR47160:SF5">
    <property type="entry name" value="MULE TRANSPOSASE DOMAIN-CONTAINING PROTEIN"/>
    <property type="match status" value="1"/>
</dbReference>
<dbReference type="PANTHER" id="PTHR47160">
    <property type="entry name" value="PUTATIVE-RELATED"/>
    <property type="match status" value="1"/>
</dbReference>
<dbReference type="Pfam" id="PF10551">
    <property type="entry name" value="MULE"/>
    <property type="match status" value="1"/>
</dbReference>
<keyword evidence="7" id="KW-1185">Reference proteome</keyword>